<dbReference type="EMBL" id="JADCUA010000014">
    <property type="protein sequence ID" value="KAH9834892.1"/>
    <property type="molecule type" value="Genomic_DNA"/>
</dbReference>
<dbReference type="GeneID" id="72009737"/>
<sequence>MRVRCSTTLVCTISRMYIQTSGRSISSACLSEFDCICRHGDRDCAAERLGSRRVFKLQAQRRATDRGEKRRG</sequence>
<organism evidence="1 2">
    <name type="scientific">Rhodofomes roseus</name>
    <dbReference type="NCBI Taxonomy" id="34475"/>
    <lineage>
        <taxon>Eukaryota</taxon>
        <taxon>Fungi</taxon>
        <taxon>Dikarya</taxon>
        <taxon>Basidiomycota</taxon>
        <taxon>Agaricomycotina</taxon>
        <taxon>Agaricomycetes</taxon>
        <taxon>Polyporales</taxon>
        <taxon>Rhodofomes</taxon>
    </lineage>
</organism>
<dbReference type="Proteomes" id="UP000814176">
    <property type="component" value="Unassembled WGS sequence"/>
</dbReference>
<evidence type="ECO:0008006" key="3">
    <source>
        <dbReference type="Google" id="ProtNLM"/>
    </source>
</evidence>
<evidence type="ECO:0000313" key="1">
    <source>
        <dbReference type="EMBL" id="KAH9834892.1"/>
    </source>
</evidence>
<dbReference type="RefSeq" id="XP_047777378.1">
    <property type="nucleotide sequence ID" value="XM_047929005.1"/>
</dbReference>
<gene>
    <name evidence="1" type="ORF">C8Q71DRAFT_908732</name>
</gene>
<proteinExistence type="predicted"/>
<evidence type="ECO:0000313" key="2">
    <source>
        <dbReference type="Proteomes" id="UP000814176"/>
    </source>
</evidence>
<comment type="caution">
    <text evidence="1">The sequence shown here is derived from an EMBL/GenBank/DDBJ whole genome shotgun (WGS) entry which is preliminary data.</text>
</comment>
<reference evidence="1 2" key="1">
    <citation type="journal article" date="2021" name="Environ. Microbiol.">
        <title>Gene family expansions and transcriptome signatures uncover fungal adaptations to wood decay.</title>
        <authorList>
            <person name="Hage H."/>
            <person name="Miyauchi S."/>
            <person name="Viragh M."/>
            <person name="Drula E."/>
            <person name="Min B."/>
            <person name="Chaduli D."/>
            <person name="Navarro D."/>
            <person name="Favel A."/>
            <person name="Norest M."/>
            <person name="Lesage-Meessen L."/>
            <person name="Balint B."/>
            <person name="Merenyi Z."/>
            <person name="de Eugenio L."/>
            <person name="Morin E."/>
            <person name="Martinez A.T."/>
            <person name="Baldrian P."/>
            <person name="Stursova M."/>
            <person name="Martinez M.J."/>
            <person name="Novotny C."/>
            <person name="Magnuson J.K."/>
            <person name="Spatafora J.W."/>
            <person name="Maurice S."/>
            <person name="Pangilinan J."/>
            <person name="Andreopoulos W."/>
            <person name="LaButti K."/>
            <person name="Hundley H."/>
            <person name="Na H."/>
            <person name="Kuo A."/>
            <person name="Barry K."/>
            <person name="Lipzen A."/>
            <person name="Henrissat B."/>
            <person name="Riley R."/>
            <person name="Ahrendt S."/>
            <person name="Nagy L.G."/>
            <person name="Grigoriev I.V."/>
            <person name="Martin F."/>
            <person name="Rosso M.N."/>
        </authorList>
    </citation>
    <scope>NUCLEOTIDE SEQUENCE [LARGE SCALE GENOMIC DNA]</scope>
    <source>
        <strain evidence="1 2">CIRM-BRFM 1785</strain>
    </source>
</reference>
<accession>A0ABQ8KBF9</accession>
<name>A0ABQ8KBF9_9APHY</name>
<protein>
    <recommendedName>
        <fullName evidence="3">Secreted protein</fullName>
    </recommendedName>
</protein>
<keyword evidence="2" id="KW-1185">Reference proteome</keyword>